<protein>
    <submittedName>
        <fullName evidence="1">Uncharacterized protein</fullName>
    </submittedName>
</protein>
<dbReference type="EMBL" id="LAZR01029696">
    <property type="protein sequence ID" value="KKL58798.1"/>
    <property type="molecule type" value="Genomic_DNA"/>
</dbReference>
<name>A0A0F9DAS9_9ZZZZ</name>
<organism evidence="1">
    <name type="scientific">marine sediment metagenome</name>
    <dbReference type="NCBI Taxonomy" id="412755"/>
    <lineage>
        <taxon>unclassified sequences</taxon>
        <taxon>metagenomes</taxon>
        <taxon>ecological metagenomes</taxon>
    </lineage>
</organism>
<reference evidence="1" key="1">
    <citation type="journal article" date="2015" name="Nature">
        <title>Complex archaea that bridge the gap between prokaryotes and eukaryotes.</title>
        <authorList>
            <person name="Spang A."/>
            <person name="Saw J.H."/>
            <person name="Jorgensen S.L."/>
            <person name="Zaremba-Niedzwiedzka K."/>
            <person name="Martijn J."/>
            <person name="Lind A.E."/>
            <person name="van Eijk R."/>
            <person name="Schleper C."/>
            <person name="Guy L."/>
            <person name="Ettema T.J."/>
        </authorList>
    </citation>
    <scope>NUCLEOTIDE SEQUENCE</scope>
</reference>
<evidence type="ECO:0000313" key="1">
    <source>
        <dbReference type="EMBL" id="KKL58798.1"/>
    </source>
</evidence>
<gene>
    <name evidence="1" type="ORF">LCGC14_2221750</name>
</gene>
<proteinExistence type="predicted"/>
<comment type="caution">
    <text evidence="1">The sequence shown here is derived from an EMBL/GenBank/DDBJ whole genome shotgun (WGS) entry which is preliminary data.</text>
</comment>
<sequence length="173" mass="19552">MADLQHDLEVDKAAAFSILMAHGEGISSKSPDYMMEKWRSVQQCRDQMEVVSLLDVFGQSVFFKWRDLWFKENHADSWPHETVTIPPDGACSSTTNEDAKQEATLTLRFKACRKHSGANRVTARSTHCYIQDDGSHRKGDVCVCGTVPKEECPLDLHRRQAVRGFTGESRLHA</sequence>
<dbReference type="AlphaFoldDB" id="A0A0F9DAS9"/>
<accession>A0A0F9DAS9</accession>